<comment type="function">
    <text evidence="5">Toxic component of a toxin-antitoxin (TA) system. An RNase.</text>
</comment>
<dbReference type="InterPro" id="IPR002716">
    <property type="entry name" value="PIN_dom"/>
</dbReference>
<dbReference type="Gene3D" id="3.40.50.1010">
    <property type="entry name" value="5'-nuclease"/>
    <property type="match status" value="1"/>
</dbReference>
<dbReference type="EC" id="3.1.-.-" evidence="5"/>
<keyword evidence="3 5" id="KW-0479">Metal-binding</keyword>
<dbReference type="HAMAP" id="MF_00265">
    <property type="entry name" value="VapC_Nob1"/>
    <property type="match status" value="1"/>
</dbReference>
<name>A0A450S8H2_9GAMM</name>
<evidence type="ECO:0000256" key="1">
    <source>
        <dbReference type="ARBA" id="ARBA00022649"/>
    </source>
</evidence>
<dbReference type="GO" id="GO:0016787">
    <property type="term" value="F:hydrolase activity"/>
    <property type="evidence" value="ECO:0007669"/>
    <property type="project" value="UniProtKB-KW"/>
</dbReference>
<feature type="binding site" evidence="5">
    <location>
        <position position="99"/>
    </location>
    <ligand>
        <name>Mg(2+)</name>
        <dbReference type="ChEBI" id="CHEBI:18420"/>
    </ligand>
</feature>
<accession>A0A450S8H2</accession>
<dbReference type="EMBL" id="CAADEX010000020">
    <property type="protein sequence ID" value="VFJ48244.1"/>
    <property type="molecule type" value="Genomic_DNA"/>
</dbReference>
<dbReference type="InterPro" id="IPR022907">
    <property type="entry name" value="VapC_family"/>
</dbReference>
<feature type="binding site" evidence="5">
    <location>
        <position position="5"/>
    </location>
    <ligand>
        <name>Mg(2+)</name>
        <dbReference type="ChEBI" id="CHEBI:18420"/>
    </ligand>
</feature>
<keyword evidence="5" id="KW-0800">Toxin</keyword>
<dbReference type="PANTHER" id="PTHR39664:SF2">
    <property type="entry name" value="NUCLEIC ACID-BINDING PROTEIN, CONTAINING PIN DOMAIN-RELATED"/>
    <property type="match status" value="1"/>
</dbReference>
<dbReference type="SUPFAM" id="SSF88723">
    <property type="entry name" value="PIN domain-like"/>
    <property type="match status" value="1"/>
</dbReference>
<feature type="domain" description="PIN" evidence="6">
    <location>
        <begin position="5"/>
        <end position="125"/>
    </location>
</feature>
<sequence length="138" mass="15190">MESFDTNVVVRLLVIDDPVQSPLAVELWRQAIHRGGVFLSKVVLVETVWVLSASYHFDRQTIVKVLNAMMRTEGVSVEQEEQASTALQAYADGAADFSDYLILTTAEAHRALPVHSFDRRFAKVTGVSLVSAVSPSTI</sequence>
<keyword evidence="5" id="KW-0460">Magnesium</keyword>
<evidence type="ECO:0000313" key="7">
    <source>
        <dbReference type="EMBL" id="VFJ48244.1"/>
    </source>
</evidence>
<dbReference type="GO" id="GO:0090729">
    <property type="term" value="F:toxin activity"/>
    <property type="evidence" value="ECO:0007669"/>
    <property type="project" value="UniProtKB-KW"/>
</dbReference>
<dbReference type="CDD" id="cd18683">
    <property type="entry name" value="PIN_VapC-like"/>
    <property type="match status" value="1"/>
</dbReference>
<proteinExistence type="inferred from homology"/>
<evidence type="ECO:0000256" key="2">
    <source>
        <dbReference type="ARBA" id="ARBA00022722"/>
    </source>
</evidence>
<reference evidence="7" key="1">
    <citation type="submission" date="2019-02" db="EMBL/GenBank/DDBJ databases">
        <authorList>
            <person name="Gruber-Vodicka R. H."/>
            <person name="Seah K. B. B."/>
        </authorList>
    </citation>
    <scope>NUCLEOTIDE SEQUENCE</scope>
    <source>
        <strain evidence="7">BECK_DK47</strain>
    </source>
</reference>
<dbReference type="Pfam" id="PF01850">
    <property type="entry name" value="PIN"/>
    <property type="match status" value="1"/>
</dbReference>
<dbReference type="AlphaFoldDB" id="A0A450S8H2"/>
<evidence type="ECO:0000256" key="5">
    <source>
        <dbReference type="HAMAP-Rule" id="MF_00265"/>
    </source>
</evidence>
<keyword evidence="1 5" id="KW-1277">Toxin-antitoxin system</keyword>
<evidence type="ECO:0000256" key="4">
    <source>
        <dbReference type="ARBA" id="ARBA00022801"/>
    </source>
</evidence>
<evidence type="ECO:0000259" key="6">
    <source>
        <dbReference type="Pfam" id="PF01850"/>
    </source>
</evidence>
<keyword evidence="4 5" id="KW-0378">Hydrolase</keyword>
<dbReference type="InterPro" id="IPR029060">
    <property type="entry name" value="PIN-like_dom_sf"/>
</dbReference>
<gene>
    <name evidence="5" type="primary">vapC</name>
    <name evidence="7" type="ORF">BECKDK2373B_GA0170837_10202</name>
</gene>
<protein>
    <recommendedName>
        <fullName evidence="5">Ribonuclease VapC</fullName>
        <shortName evidence="5">RNase VapC</shortName>
        <ecNumber evidence="5">3.1.-.-</ecNumber>
    </recommendedName>
    <alternativeName>
        <fullName evidence="5">Toxin VapC</fullName>
    </alternativeName>
</protein>
<dbReference type="GO" id="GO:0000287">
    <property type="term" value="F:magnesium ion binding"/>
    <property type="evidence" value="ECO:0007669"/>
    <property type="project" value="UniProtKB-UniRule"/>
</dbReference>
<dbReference type="GO" id="GO:0004540">
    <property type="term" value="F:RNA nuclease activity"/>
    <property type="evidence" value="ECO:0007669"/>
    <property type="project" value="InterPro"/>
</dbReference>
<organism evidence="7">
    <name type="scientific">Candidatus Kentrum sp. DK</name>
    <dbReference type="NCBI Taxonomy" id="2126562"/>
    <lineage>
        <taxon>Bacteria</taxon>
        <taxon>Pseudomonadati</taxon>
        <taxon>Pseudomonadota</taxon>
        <taxon>Gammaproteobacteria</taxon>
        <taxon>Candidatus Kentrum</taxon>
    </lineage>
</organism>
<evidence type="ECO:0000256" key="3">
    <source>
        <dbReference type="ARBA" id="ARBA00022723"/>
    </source>
</evidence>
<keyword evidence="2 5" id="KW-0540">Nuclease</keyword>
<comment type="cofactor">
    <cofactor evidence="5">
        <name>Mg(2+)</name>
        <dbReference type="ChEBI" id="CHEBI:18420"/>
    </cofactor>
</comment>
<dbReference type="PANTHER" id="PTHR39664">
    <property type="match status" value="1"/>
</dbReference>
<comment type="similarity">
    <text evidence="5">Belongs to the PINc/VapC protein family.</text>
</comment>